<name>A0A0K8P006_PISS1</name>
<reference evidence="10 11" key="2">
    <citation type="journal article" date="2016" name="Science">
        <title>A bacterium that degrades and assimilates poly(ethylene terephthalate).</title>
        <authorList>
            <person name="Yoshida S."/>
            <person name="Hiraga K."/>
            <person name="Takehana T."/>
            <person name="Taniguchi I."/>
            <person name="Yamaji H."/>
            <person name="Maeda Y."/>
            <person name="Toyohara K."/>
            <person name="Miyamoto K."/>
            <person name="Kimura Y."/>
            <person name="Oda K."/>
        </authorList>
    </citation>
    <scope>NUCLEOTIDE SEQUENCE [LARGE SCALE GENOMIC DNA]</scope>
    <source>
        <strain evidence="11">NBRC 110686 / TISTR 2288 / 201-F6</strain>
    </source>
</reference>
<keyword evidence="3 6" id="KW-0378">Hydrolase</keyword>
<feature type="region of interest" description="Disordered" evidence="7">
    <location>
        <begin position="240"/>
        <end position="283"/>
    </location>
</feature>
<gene>
    <name evidence="10" type="ORF">ISF6_1283</name>
</gene>
<feature type="compositionally biased region" description="Low complexity" evidence="7">
    <location>
        <begin position="244"/>
        <end position="264"/>
    </location>
</feature>
<feature type="domain" description="Peptidase M48" evidence="9">
    <location>
        <begin position="120"/>
        <end position="241"/>
    </location>
</feature>
<dbReference type="AlphaFoldDB" id="A0A0K8P006"/>
<protein>
    <recommendedName>
        <fullName evidence="9">Peptidase M48 domain-containing protein</fullName>
    </recommendedName>
</protein>
<dbReference type="EMBL" id="BBYR01000023">
    <property type="protein sequence ID" value="GAP35510.1"/>
    <property type="molecule type" value="Genomic_DNA"/>
</dbReference>
<keyword evidence="2" id="KW-0479">Metal-binding</keyword>
<evidence type="ECO:0000256" key="5">
    <source>
        <dbReference type="ARBA" id="ARBA00023049"/>
    </source>
</evidence>
<keyword evidence="11" id="KW-1185">Reference proteome</keyword>
<proteinExistence type="inferred from homology"/>
<keyword evidence="4 6" id="KW-0862">Zinc</keyword>
<dbReference type="GO" id="GO:0016020">
    <property type="term" value="C:membrane"/>
    <property type="evidence" value="ECO:0007669"/>
    <property type="project" value="TreeGrafter"/>
</dbReference>
<feature type="transmembrane region" description="Helical" evidence="8">
    <location>
        <begin position="35"/>
        <end position="54"/>
    </location>
</feature>
<keyword evidence="8" id="KW-0812">Transmembrane</keyword>
<dbReference type="Gene3D" id="3.30.2010.10">
    <property type="entry name" value="Metalloproteases ('zincins'), catalytic domain"/>
    <property type="match status" value="1"/>
</dbReference>
<evidence type="ECO:0000256" key="4">
    <source>
        <dbReference type="ARBA" id="ARBA00022833"/>
    </source>
</evidence>
<keyword evidence="8" id="KW-1133">Transmembrane helix</keyword>
<evidence type="ECO:0000256" key="3">
    <source>
        <dbReference type="ARBA" id="ARBA00022801"/>
    </source>
</evidence>
<evidence type="ECO:0000313" key="10">
    <source>
        <dbReference type="EMBL" id="GAP35510.1"/>
    </source>
</evidence>
<dbReference type="GO" id="GO:0051603">
    <property type="term" value="P:proteolysis involved in protein catabolic process"/>
    <property type="evidence" value="ECO:0007669"/>
    <property type="project" value="TreeGrafter"/>
</dbReference>
<keyword evidence="1 6" id="KW-0645">Protease</keyword>
<keyword evidence="5 6" id="KW-0482">Metalloprotease</keyword>
<evidence type="ECO:0000256" key="6">
    <source>
        <dbReference type="RuleBase" id="RU003983"/>
    </source>
</evidence>
<evidence type="ECO:0000256" key="2">
    <source>
        <dbReference type="ARBA" id="ARBA00022723"/>
    </source>
</evidence>
<dbReference type="PANTHER" id="PTHR22726:SF1">
    <property type="entry name" value="METALLOENDOPEPTIDASE OMA1, MITOCHONDRIAL"/>
    <property type="match status" value="1"/>
</dbReference>
<keyword evidence="8" id="KW-0472">Membrane</keyword>
<reference evidence="11" key="1">
    <citation type="submission" date="2015-07" db="EMBL/GenBank/DDBJ databases">
        <title>Discovery of a poly(ethylene terephthalate assimilation.</title>
        <authorList>
            <person name="Yoshida S."/>
            <person name="Hiraga K."/>
            <person name="Takehana T."/>
            <person name="Taniguchi I."/>
            <person name="Yamaji H."/>
            <person name="Maeda Y."/>
            <person name="Toyohara K."/>
            <person name="Miyamoto K."/>
            <person name="Kimura Y."/>
            <person name="Oda K."/>
        </authorList>
    </citation>
    <scope>NUCLEOTIDE SEQUENCE [LARGE SCALE GENOMIC DNA]</scope>
    <source>
        <strain evidence="11">NBRC 110686 / TISTR 2288 / 201-F6</strain>
    </source>
</reference>
<evidence type="ECO:0000256" key="1">
    <source>
        <dbReference type="ARBA" id="ARBA00022670"/>
    </source>
</evidence>
<dbReference type="GO" id="GO:0046872">
    <property type="term" value="F:metal ion binding"/>
    <property type="evidence" value="ECO:0007669"/>
    <property type="project" value="UniProtKB-KW"/>
</dbReference>
<dbReference type="PANTHER" id="PTHR22726">
    <property type="entry name" value="METALLOENDOPEPTIDASE OMA1"/>
    <property type="match status" value="1"/>
</dbReference>
<dbReference type="InterPro" id="IPR051156">
    <property type="entry name" value="Mito/Outer_Membr_Metalloprot"/>
</dbReference>
<organism evidence="10 11">
    <name type="scientific">Piscinibacter sakaiensis</name>
    <name type="common">Ideonella sakaiensis</name>
    <dbReference type="NCBI Taxonomy" id="1547922"/>
    <lineage>
        <taxon>Bacteria</taxon>
        <taxon>Pseudomonadati</taxon>
        <taxon>Pseudomonadota</taxon>
        <taxon>Betaproteobacteria</taxon>
        <taxon>Burkholderiales</taxon>
        <taxon>Sphaerotilaceae</taxon>
        <taxon>Piscinibacter</taxon>
    </lineage>
</organism>
<accession>A0A0K8P006</accession>
<dbReference type="GO" id="GO:0004222">
    <property type="term" value="F:metalloendopeptidase activity"/>
    <property type="evidence" value="ECO:0007669"/>
    <property type="project" value="InterPro"/>
</dbReference>
<sequence length="283" mass="29401">MTIETASAGAGMAGGPLAGQRLDHRRRRAHWRGRLGTVVLVLAAGWGGSVPAAAEGIVDVLQRSQQQRLDWLTRREAPDPVASARIQASFDAVLAAAPTPVPARLRVVHGGEVLAETVLGQVIVADATLAALPEGERCFVLAHELGHVALAHWARMGELYAAHLPGEVMRFRTEAVAGLLGADASGLAHRQEHEADAYGLALLRRLGHGPQDALALFMRLGARPDTPTHPATRKRVARLRAVDGGEAAGAAGPAANGEPGAAGADPRLAPGTERPDAGTPAPR</sequence>
<evidence type="ECO:0000313" key="11">
    <source>
        <dbReference type="Proteomes" id="UP000037660"/>
    </source>
</evidence>
<evidence type="ECO:0000256" key="7">
    <source>
        <dbReference type="SAM" id="MobiDB-lite"/>
    </source>
</evidence>
<comment type="cofactor">
    <cofactor evidence="6">
        <name>Zn(2+)</name>
        <dbReference type="ChEBI" id="CHEBI:29105"/>
    </cofactor>
    <text evidence="6">Binds 1 zinc ion per subunit.</text>
</comment>
<evidence type="ECO:0000256" key="8">
    <source>
        <dbReference type="SAM" id="Phobius"/>
    </source>
</evidence>
<comment type="similarity">
    <text evidence="6">Belongs to the peptidase M48 family.</text>
</comment>
<dbReference type="Proteomes" id="UP000037660">
    <property type="component" value="Unassembled WGS sequence"/>
</dbReference>
<dbReference type="STRING" id="1547922.ISF6_1283"/>
<dbReference type="InterPro" id="IPR001915">
    <property type="entry name" value="Peptidase_M48"/>
</dbReference>
<evidence type="ECO:0000259" key="9">
    <source>
        <dbReference type="Pfam" id="PF01435"/>
    </source>
</evidence>
<comment type="caution">
    <text evidence="10">The sequence shown here is derived from an EMBL/GenBank/DDBJ whole genome shotgun (WGS) entry which is preliminary data.</text>
</comment>
<dbReference type="Pfam" id="PF01435">
    <property type="entry name" value="Peptidase_M48"/>
    <property type="match status" value="1"/>
</dbReference>